<protein>
    <submittedName>
        <fullName evidence="1">Uncharacterized protein</fullName>
    </submittedName>
</protein>
<evidence type="ECO:0000313" key="2">
    <source>
        <dbReference type="Proteomes" id="UP000198211"/>
    </source>
</evidence>
<keyword evidence="2" id="KW-1185">Reference proteome</keyword>
<comment type="caution">
    <text evidence="1">The sequence shown here is derived from an EMBL/GenBank/DDBJ whole genome shotgun (WGS) entry which is preliminary data.</text>
</comment>
<organism evidence="1 2">
    <name type="scientific">Phytophthora megakarya</name>
    <dbReference type="NCBI Taxonomy" id="4795"/>
    <lineage>
        <taxon>Eukaryota</taxon>
        <taxon>Sar</taxon>
        <taxon>Stramenopiles</taxon>
        <taxon>Oomycota</taxon>
        <taxon>Peronosporomycetes</taxon>
        <taxon>Peronosporales</taxon>
        <taxon>Peronosporaceae</taxon>
        <taxon>Phytophthora</taxon>
    </lineage>
</organism>
<sequence length="104" mass="11081">MKALLVENASLRRANSVLSASGIGWELLGLDPDHSGILRLLPLISASEASGVKWIPENCSQEVTGSRGVTDIPGSTVITADLVLRRYDGLKSTDLGQFDQSGWT</sequence>
<accession>A0A225WAC3</accession>
<evidence type="ECO:0000313" key="1">
    <source>
        <dbReference type="EMBL" id="OWZ14512.1"/>
    </source>
</evidence>
<dbReference type="EMBL" id="NBNE01001321">
    <property type="protein sequence ID" value="OWZ14512.1"/>
    <property type="molecule type" value="Genomic_DNA"/>
</dbReference>
<name>A0A225WAC3_9STRA</name>
<gene>
    <name evidence="1" type="ORF">PHMEG_00011995</name>
</gene>
<proteinExistence type="predicted"/>
<reference evidence="2" key="1">
    <citation type="submission" date="2017-03" db="EMBL/GenBank/DDBJ databases">
        <title>Phytopthora megakarya and P. palmivora, two closely related causual agents of cacao black pod achieved similar genome size and gene model numbers by different mechanisms.</title>
        <authorList>
            <person name="Ali S."/>
            <person name="Shao J."/>
            <person name="Larry D.J."/>
            <person name="Kronmiller B."/>
            <person name="Shen D."/>
            <person name="Strem M.D."/>
            <person name="Melnick R.L."/>
            <person name="Guiltinan M.J."/>
            <person name="Tyler B.M."/>
            <person name="Meinhardt L.W."/>
            <person name="Bailey B.A."/>
        </authorList>
    </citation>
    <scope>NUCLEOTIDE SEQUENCE [LARGE SCALE GENOMIC DNA]</scope>
    <source>
        <strain evidence="2">zdho120</strain>
    </source>
</reference>
<dbReference type="AlphaFoldDB" id="A0A225WAC3"/>
<dbReference type="Proteomes" id="UP000198211">
    <property type="component" value="Unassembled WGS sequence"/>
</dbReference>